<sequence length="447" mass="51107">MLDWTTRHCRAFHRQLTKHSVLYTEMVTTGAILYSKSDYLYFRPEHEGKVILQLGGSSPQQFAEVGKILQSKKDIYPYFGVNINVGCPSPRVSNGNFGACLMQEPETVAQCVDALAQHCDLPISIKTRIGVDDINSFEFLEDFLIPQIEQGVVDFTIHARKAYLEGLSPKENREIPPLNYQRVYDIKAEYPELKITLNGGVNSLQEAREHLKYVDGVMMGREAFNNPLVLLGVDSLLFADYTSPFADYNKIFDSSFTTDQEFTLNPERVDFHYNSHTAFENRLKHSVAAGFNVMSSYDPLLEKLEFLLWQINRQGARRFDQAILEKRKYAFETLQNPRNLRTHAPKSEITDAARFKRAQQLAAGQAMFEALDKLRPYWEEEFAKGVGISHLFKPILGAFNGFPGARQFRRYLSENGFTADADLSVLLYAIDLMYDKYTQYVESSVDI</sequence>
<dbReference type="Gene3D" id="3.20.20.70">
    <property type="entry name" value="Aldolase class I"/>
    <property type="match status" value="1"/>
</dbReference>
<comment type="cofactor">
    <cofactor evidence="1">
        <name>FMN</name>
        <dbReference type="ChEBI" id="CHEBI:58210"/>
    </cofactor>
</comment>
<evidence type="ECO:0000256" key="3">
    <source>
        <dbReference type="ARBA" id="ARBA00022630"/>
    </source>
</evidence>
<evidence type="ECO:0000256" key="1">
    <source>
        <dbReference type="ARBA" id="ARBA00001917"/>
    </source>
</evidence>
<evidence type="ECO:0000256" key="5">
    <source>
        <dbReference type="ARBA" id="ARBA00022694"/>
    </source>
</evidence>
<dbReference type="OrthoDB" id="9783413at2"/>
<dbReference type="Gene3D" id="1.20.120.1460">
    <property type="match status" value="1"/>
</dbReference>
<evidence type="ECO:0000256" key="7">
    <source>
        <dbReference type="ARBA" id="ARBA00022884"/>
    </source>
</evidence>
<dbReference type="PANTHER" id="PTHR42907:SF1">
    <property type="entry name" value="FMN-LINKED OXIDOREDUCTASES SUPERFAMILY PROTEIN"/>
    <property type="match status" value="1"/>
</dbReference>
<dbReference type="CDD" id="cd02801">
    <property type="entry name" value="DUS_like_FMN"/>
    <property type="match status" value="1"/>
</dbReference>
<accession>A0A3A1YLE3</accession>
<name>A0A3A1YLE3_9GAMM</name>
<proteinExistence type="predicted"/>
<evidence type="ECO:0000313" key="10">
    <source>
        <dbReference type="EMBL" id="RIY38485.1"/>
    </source>
</evidence>
<comment type="caution">
    <text evidence="10">The sequence shown here is derived from an EMBL/GenBank/DDBJ whole genome shotgun (WGS) entry which is preliminary data.</text>
</comment>
<dbReference type="AlphaFoldDB" id="A0A3A1YLE3"/>
<reference evidence="10 11" key="1">
    <citation type="submission" date="2017-08" db="EMBL/GenBank/DDBJ databases">
        <title>Reclassification of Bisgaard taxon 37 and 44.</title>
        <authorList>
            <person name="Christensen H."/>
        </authorList>
    </citation>
    <scope>NUCLEOTIDE SEQUENCE [LARGE SCALE GENOMIC DNA]</scope>
    <source>
        <strain evidence="10 11">EEAB3T1</strain>
    </source>
</reference>
<feature type="domain" description="DUS-like FMN-binding" evidence="9">
    <location>
        <begin position="1"/>
        <end position="231"/>
    </location>
</feature>
<dbReference type="SUPFAM" id="SSF51395">
    <property type="entry name" value="FMN-linked oxidoreductases"/>
    <property type="match status" value="1"/>
</dbReference>
<dbReference type="InterPro" id="IPR004653">
    <property type="entry name" value="DusA"/>
</dbReference>
<dbReference type="PROSITE" id="PS01136">
    <property type="entry name" value="UPF0034"/>
    <property type="match status" value="1"/>
</dbReference>
<evidence type="ECO:0000256" key="6">
    <source>
        <dbReference type="ARBA" id="ARBA00022857"/>
    </source>
</evidence>
<dbReference type="NCBIfam" id="NF008774">
    <property type="entry name" value="PRK11815.1"/>
    <property type="match status" value="1"/>
</dbReference>
<dbReference type="GO" id="GO:0050660">
    <property type="term" value="F:flavin adenine dinucleotide binding"/>
    <property type="evidence" value="ECO:0007669"/>
    <property type="project" value="InterPro"/>
</dbReference>
<keyword evidence="7" id="KW-0694">RNA-binding</keyword>
<dbReference type="GO" id="GO:0017150">
    <property type="term" value="F:tRNA dihydrouridine synthase activity"/>
    <property type="evidence" value="ECO:0007669"/>
    <property type="project" value="InterPro"/>
</dbReference>
<dbReference type="EMBL" id="NRJF01000024">
    <property type="protein sequence ID" value="RIY38485.1"/>
    <property type="molecule type" value="Genomic_DNA"/>
</dbReference>
<dbReference type="InterPro" id="IPR035587">
    <property type="entry name" value="DUS-like_FMN-bd"/>
</dbReference>
<dbReference type="Pfam" id="PF01207">
    <property type="entry name" value="Dus"/>
    <property type="match status" value="1"/>
</dbReference>
<keyword evidence="8" id="KW-0560">Oxidoreductase</keyword>
<evidence type="ECO:0000256" key="4">
    <source>
        <dbReference type="ARBA" id="ARBA00022643"/>
    </source>
</evidence>
<gene>
    <name evidence="10" type="ORF">CKF59_00865</name>
</gene>
<evidence type="ECO:0000313" key="11">
    <source>
        <dbReference type="Proteomes" id="UP000265964"/>
    </source>
</evidence>
<keyword evidence="4" id="KW-0288">FMN</keyword>
<dbReference type="PANTHER" id="PTHR42907">
    <property type="entry name" value="FMN-LINKED OXIDOREDUCTASES SUPERFAMILY PROTEIN"/>
    <property type="match status" value="1"/>
</dbReference>
<dbReference type="GO" id="GO:0000049">
    <property type="term" value="F:tRNA binding"/>
    <property type="evidence" value="ECO:0007669"/>
    <property type="project" value="UniProtKB-KW"/>
</dbReference>
<dbReference type="InterPro" id="IPR013785">
    <property type="entry name" value="Aldolase_TIM"/>
</dbReference>
<keyword evidence="6" id="KW-0521">NADP</keyword>
<evidence type="ECO:0000256" key="8">
    <source>
        <dbReference type="ARBA" id="ARBA00023002"/>
    </source>
</evidence>
<evidence type="ECO:0000256" key="2">
    <source>
        <dbReference type="ARBA" id="ARBA00022555"/>
    </source>
</evidence>
<keyword evidence="3" id="KW-0285">Flavoprotein</keyword>
<evidence type="ECO:0000259" key="9">
    <source>
        <dbReference type="Pfam" id="PF01207"/>
    </source>
</evidence>
<dbReference type="InterPro" id="IPR018517">
    <property type="entry name" value="tRNA_hU_synthase_CS"/>
</dbReference>
<protein>
    <submittedName>
        <fullName evidence="10">tRNA dihydrouridine(20/20a) synthase DusA</fullName>
    </submittedName>
</protein>
<keyword evidence="2" id="KW-0820">tRNA-binding</keyword>
<organism evidence="10 11">
    <name type="scientific">Psittacicella gerlachiana</name>
    <dbReference type="NCBI Taxonomy" id="2028574"/>
    <lineage>
        <taxon>Bacteria</taxon>
        <taxon>Pseudomonadati</taxon>
        <taxon>Pseudomonadota</taxon>
        <taxon>Gammaproteobacteria</taxon>
        <taxon>Pasteurellales</taxon>
        <taxon>Psittacicellaceae</taxon>
        <taxon>Psittacicella</taxon>
    </lineage>
</organism>
<keyword evidence="5" id="KW-0819">tRNA processing</keyword>
<dbReference type="Proteomes" id="UP000265964">
    <property type="component" value="Unassembled WGS sequence"/>
</dbReference>
<keyword evidence="11" id="KW-1185">Reference proteome</keyword>